<evidence type="ECO:0000313" key="4">
    <source>
        <dbReference type="Proteomes" id="UP000186104"/>
    </source>
</evidence>
<feature type="region of interest" description="Disordered" evidence="1">
    <location>
        <begin position="1"/>
        <end position="36"/>
    </location>
</feature>
<sequence length="118" mass="12684">MALFGFGPRYRSPLPDGDGDDSRWDRSARRKRAGGQKEMDLGTKALIFGVIAIVLSWMPLLNIIGMVAGLIAIVFAGLTRVPNTPVTVPPNMQRSNIGLGLGVAALVIFVVSTYMLLN</sequence>
<dbReference type="EMBL" id="CP015961">
    <property type="protein sequence ID" value="ANI93869.1"/>
    <property type="molecule type" value="Genomic_DNA"/>
</dbReference>
<dbReference type="KEGG" id="dtm:BJL86_3110"/>
<name>A0A173LQ96_9ACTN</name>
<evidence type="ECO:0000313" key="3">
    <source>
        <dbReference type="EMBL" id="ANI93869.1"/>
    </source>
</evidence>
<dbReference type="AlphaFoldDB" id="A0A173LQ96"/>
<dbReference type="RefSeq" id="WP_231887258.1">
    <property type="nucleotide sequence ID" value="NZ_CP015961.1"/>
</dbReference>
<feature type="transmembrane region" description="Helical" evidence="2">
    <location>
        <begin position="97"/>
        <end position="117"/>
    </location>
</feature>
<gene>
    <name evidence="3" type="ORF">BJL86_3110</name>
</gene>
<keyword evidence="2" id="KW-0812">Transmembrane</keyword>
<organism evidence="3 4">
    <name type="scientific">Dietzia timorensis</name>
    <dbReference type="NCBI Taxonomy" id="499555"/>
    <lineage>
        <taxon>Bacteria</taxon>
        <taxon>Bacillati</taxon>
        <taxon>Actinomycetota</taxon>
        <taxon>Actinomycetes</taxon>
        <taxon>Mycobacteriales</taxon>
        <taxon>Dietziaceae</taxon>
        <taxon>Dietzia</taxon>
    </lineage>
</organism>
<proteinExistence type="predicted"/>
<reference evidence="3 4" key="1">
    <citation type="submission" date="2016-06" db="EMBL/GenBank/DDBJ databases">
        <title>Complete genome sequence of a saline-alkali tolerant type strain Dietzia timorensis ID05-A0528T.</title>
        <authorList>
            <person name="Wu X."/>
        </authorList>
    </citation>
    <scope>NUCLEOTIDE SEQUENCE [LARGE SCALE GENOMIC DNA]</scope>
    <source>
        <strain evidence="3 4">ID05-A0528</strain>
    </source>
</reference>
<dbReference type="STRING" id="499555.BJL86_3110"/>
<evidence type="ECO:0008006" key="5">
    <source>
        <dbReference type="Google" id="ProtNLM"/>
    </source>
</evidence>
<dbReference type="Proteomes" id="UP000186104">
    <property type="component" value="Chromosome"/>
</dbReference>
<evidence type="ECO:0000256" key="2">
    <source>
        <dbReference type="SAM" id="Phobius"/>
    </source>
</evidence>
<evidence type="ECO:0000256" key="1">
    <source>
        <dbReference type="SAM" id="MobiDB-lite"/>
    </source>
</evidence>
<protein>
    <recommendedName>
        <fullName evidence="5">DUF4190 domain-containing protein</fullName>
    </recommendedName>
</protein>
<feature type="transmembrane region" description="Helical" evidence="2">
    <location>
        <begin position="46"/>
        <end position="77"/>
    </location>
</feature>
<keyword evidence="2" id="KW-0472">Membrane</keyword>
<keyword evidence="2" id="KW-1133">Transmembrane helix</keyword>
<keyword evidence="4" id="KW-1185">Reference proteome</keyword>
<accession>A0A173LQ96</accession>